<dbReference type="Proteomes" id="UP000229681">
    <property type="component" value="Unassembled WGS sequence"/>
</dbReference>
<keyword evidence="1" id="KW-0812">Transmembrane</keyword>
<proteinExistence type="predicted"/>
<comment type="caution">
    <text evidence="2">The sequence shown here is derived from an EMBL/GenBank/DDBJ whole genome shotgun (WGS) entry which is preliminary data.</text>
</comment>
<evidence type="ECO:0000256" key="1">
    <source>
        <dbReference type="SAM" id="Phobius"/>
    </source>
</evidence>
<gene>
    <name evidence="2" type="ORF">CUN49_14200</name>
</gene>
<reference evidence="2 3" key="1">
    <citation type="submission" date="2017-11" db="EMBL/GenBank/DDBJ databases">
        <title>Evolution of Phototrophy in the Chloroflexi Phylum Driven by Horizontal Gene Transfer.</title>
        <authorList>
            <person name="Ward L.M."/>
            <person name="Hemp J."/>
            <person name="Shih P.M."/>
            <person name="Mcglynn S.E."/>
            <person name="Fischer W."/>
        </authorList>
    </citation>
    <scope>NUCLEOTIDE SEQUENCE [LARGE SCALE GENOMIC DNA]</scope>
    <source>
        <strain evidence="2">JP3_13</strain>
    </source>
</reference>
<sequence length="107" mass="11642">MSEFLLVVGMALVTFAARYPVLAFFGRLNPRPYVLSALKFVPPAVLSAIIAPSMLMPEGALDLQPRNAFLVAGILAALIAWRTKNLLLTIFLGMAALWLWRAVMGAL</sequence>
<evidence type="ECO:0000313" key="3">
    <source>
        <dbReference type="Proteomes" id="UP000229681"/>
    </source>
</evidence>
<keyword evidence="1" id="KW-0472">Membrane</keyword>
<organism evidence="2 3">
    <name type="scientific">Candidatus Thermofonsia Clade 1 bacterium</name>
    <dbReference type="NCBI Taxonomy" id="2364210"/>
    <lineage>
        <taxon>Bacteria</taxon>
        <taxon>Bacillati</taxon>
        <taxon>Chloroflexota</taxon>
        <taxon>Candidatus Thermofontia</taxon>
        <taxon>Candidatus Thermofonsia Clade 1</taxon>
    </lineage>
</organism>
<protein>
    <submittedName>
        <fullName evidence="2">Branched-chain amino acid ABC transporter permease</fullName>
    </submittedName>
</protein>
<accession>A0A2M8PB11</accession>
<feature type="transmembrane region" description="Helical" evidence="1">
    <location>
        <begin position="33"/>
        <end position="51"/>
    </location>
</feature>
<evidence type="ECO:0000313" key="2">
    <source>
        <dbReference type="EMBL" id="PJF34725.1"/>
    </source>
</evidence>
<dbReference type="Pfam" id="PF05437">
    <property type="entry name" value="AzlD"/>
    <property type="match status" value="1"/>
</dbReference>
<keyword evidence="1" id="KW-1133">Transmembrane helix</keyword>
<name>A0A2M8PB11_9CHLR</name>
<dbReference type="InterPro" id="IPR008407">
    <property type="entry name" value="Brnchd-chn_aa_trnsp_AzlD"/>
</dbReference>
<dbReference type="AlphaFoldDB" id="A0A2M8PB11"/>
<dbReference type="EMBL" id="PGTM01000288">
    <property type="protein sequence ID" value="PJF34725.1"/>
    <property type="molecule type" value="Genomic_DNA"/>
</dbReference>
<feature type="transmembrane region" description="Helical" evidence="1">
    <location>
        <begin position="87"/>
        <end position="104"/>
    </location>
</feature>